<evidence type="ECO:0008006" key="4">
    <source>
        <dbReference type="Google" id="ProtNLM"/>
    </source>
</evidence>
<dbReference type="GO" id="GO:0020037">
    <property type="term" value="F:heme binding"/>
    <property type="evidence" value="ECO:0007669"/>
    <property type="project" value="InterPro"/>
</dbReference>
<dbReference type="PANTHER" id="PTHR24305">
    <property type="entry name" value="CYTOCHROME P450"/>
    <property type="match status" value="1"/>
</dbReference>
<sequence length="259" mass="29306">MEPYLDANISILRQKLDNFCDRNEIFDLKRLLHYYVIDVLGELAFGRSFGVQIADDESLVPPVVEHSLLAAATGSWPAMTRRLKKWLPKLPIPALRRLFKGREACAALAASNVQRRMEELRSMMGTNEKYLGRKDIITSLILAKHPETGERLSRADLETEAFGFIIAGTHTTSATTLLLFYYLLHSPNIMAKCVEEIDFQLPLLGDSHPAYLMSEVEKCLPYLRQCIKENFCITPVFTMPLARRVLVLEGVTIGGEHIK</sequence>
<dbReference type="AlphaFoldDB" id="A0A0D1YH67"/>
<dbReference type="Proteomes" id="UP000053259">
    <property type="component" value="Unassembled WGS sequence"/>
</dbReference>
<dbReference type="Gene3D" id="1.10.630.10">
    <property type="entry name" value="Cytochrome P450"/>
    <property type="match status" value="1"/>
</dbReference>
<name>A0A0D1YH67_9PEZI</name>
<dbReference type="HOGENOM" id="CLU_1074430_0_0_1"/>
<dbReference type="InterPro" id="IPR001128">
    <property type="entry name" value="Cyt_P450"/>
</dbReference>
<dbReference type="EMBL" id="KN847566">
    <property type="protein sequence ID" value="KIW00167.1"/>
    <property type="molecule type" value="Genomic_DNA"/>
</dbReference>
<gene>
    <name evidence="2" type="ORF">PV09_08209</name>
</gene>
<dbReference type="RefSeq" id="XP_016210036.1">
    <property type="nucleotide sequence ID" value="XM_016362071.1"/>
</dbReference>
<dbReference type="GO" id="GO:0004497">
    <property type="term" value="F:monooxygenase activity"/>
    <property type="evidence" value="ECO:0007669"/>
    <property type="project" value="InterPro"/>
</dbReference>
<dbReference type="GeneID" id="27316182"/>
<dbReference type="OrthoDB" id="1470350at2759"/>
<dbReference type="STRING" id="253628.A0A0D1YH67"/>
<dbReference type="GO" id="GO:0016705">
    <property type="term" value="F:oxidoreductase activity, acting on paired donors, with incorporation or reduction of molecular oxygen"/>
    <property type="evidence" value="ECO:0007669"/>
    <property type="project" value="InterPro"/>
</dbReference>
<dbReference type="InterPro" id="IPR036396">
    <property type="entry name" value="Cyt_P450_sf"/>
</dbReference>
<dbReference type="PANTHER" id="PTHR24305:SF103">
    <property type="entry name" value="P450, PUTATIVE (EUROFUNG)-RELATED"/>
    <property type="match status" value="1"/>
</dbReference>
<evidence type="ECO:0000313" key="2">
    <source>
        <dbReference type="EMBL" id="KIW00167.1"/>
    </source>
</evidence>
<keyword evidence="1" id="KW-0812">Transmembrane</keyword>
<feature type="transmembrane region" description="Helical" evidence="1">
    <location>
        <begin position="161"/>
        <end position="184"/>
    </location>
</feature>
<reference evidence="2 3" key="1">
    <citation type="submission" date="2015-01" db="EMBL/GenBank/DDBJ databases">
        <title>The Genome Sequence of Ochroconis gallopava CBS43764.</title>
        <authorList>
            <consortium name="The Broad Institute Genomics Platform"/>
            <person name="Cuomo C."/>
            <person name="de Hoog S."/>
            <person name="Gorbushina A."/>
            <person name="Stielow B."/>
            <person name="Teixiera M."/>
            <person name="Abouelleil A."/>
            <person name="Chapman S.B."/>
            <person name="Priest M."/>
            <person name="Young S.K."/>
            <person name="Wortman J."/>
            <person name="Nusbaum C."/>
            <person name="Birren B."/>
        </authorList>
    </citation>
    <scope>NUCLEOTIDE SEQUENCE [LARGE SCALE GENOMIC DNA]</scope>
    <source>
        <strain evidence="2 3">CBS 43764</strain>
    </source>
</reference>
<dbReference type="InParanoid" id="A0A0D1YH67"/>
<organism evidence="2 3">
    <name type="scientific">Verruconis gallopava</name>
    <dbReference type="NCBI Taxonomy" id="253628"/>
    <lineage>
        <taxon>Eukaryota</taxon>
        <taxon>Fungi</taxon>
        <taxon>Dikarya</taxon>
        <taxon>Ascomycota</taxon>
        <taxon>Pezizomycotina</taxon>
        <taxon>Dothideomycetes</taxon>
        <taxon>Pleosporomycetidae</taxon>
        <taxon>Venturiales</taxon>
        <taxon>Sympoventuriaceae</taxon>
        <taxon>Verruconis</taxon>
    </lineage>
</organism>
<dbReference type="InterPro" id="IPR050121">
    <property type="entry name" value="Cytochrome_P450_monoxygenase"/>
</dbReference>
<protein>
    <recommendedName>
        <fullName evidence="4">Cytochrome P450</fullName>
    </recommendedName>
</protein>
<accession>A0A0D1YH67</accession>
<keyword evidence="3" id="KW-1185">Reference proteome</keyword>
<dbReference type="Pfam" id="PF00067">
    <property type="entry name" value="p450"/>
    <property type="match status" value="1"/>
</dbReference>
<dbReference type="GO" id="GO:0005506">
    <property type="term" value="F:iron ion binding"/>
    <property type="evidence" value="ECO:0007669"/>
    <property type="project" value="InterPro"/>
</dbReference>
<evidence type="ECO:0000256" key="1">
    <source>
        <dbReference type="SAM" id="Phobius"/>
    </source>
</evidence>
<proteinExistence type="predicted"/>
<dbReference type="VEuPathDB" id="FungiDB:PV09_08209"/>
<keyword evidence="1" id="KW-1133">Transmembrane helix</keyword>
<dbReference type="SUPFAM" id="SSF48264">
    <property type="entry name" value="Cytochrome P450"/>
    <property type="match status" value="1"/>
</dbReference>
<keyword evidence="1" id="KW-0472">Membrane</keyword>
<evidence type="ECO:0000313" key="3">
    <source>
        <dbReference type="Proteomes" id="UP000053259"/>
    </source>
</evidence>